<evidence type="ECO:0000313" key="2">
    <source>
        <dbReference type="EMBL" id="RSE27950.1"/>
    </source>
</evidence>
<proteinExistence type="predicted"/>
<dbReference type="Pfam" id="PF11823">
    <property type="entry name" value="Se_S_carrier"/>
    <property type="match status" value="1"/>
</dbReference>
<reference evidence="2 3" key="1">
    <citation type="submission" date="2018-10" db="EMBL/GenBank/DDBJ databases">
        <title>Transmission dynamics of multidrug resistant bacteria on intensive care unit surfaces.</title>
        <authorList>
            <person name="D'Souza A.W."/>
            <person name="Potter R.F."/>
            <person name="Wallace M."/>
            <person name="Shupe A."/>
            <person name="Patel S."/>
            <person name="Sun S."/>
            <person name="Gul D."/>
            <person name="Kwon J.H."/>
            <person name="Andleeb S."/>
            <person name="Burnham C.-A.D."/>
            <person name="Dantas G."/>
        </authorList>
    </citation>
    <scope>NUCLEOTIDE SEQUENCE [LARGE SCALE GENOMIC DNA]</scope>
    <source>
        <strain evidence="2 3">AS_373</strain>
    </source>
</reference>
<sequence length="83" mass="9308">MTEYLFLFHSTLGVVKTRRALQAAGIDFRVTDIPRQLRGGCGLCVWVACAEDGYQEWVMAGLTESVYRVEGEQWECIATYPSG</sequence>
<name>A0A3R9GCP6_9ENTR</name>
<gene>
    <name evidence="2" type="ORF">EGT71_06070</name>
</gene>
<evidence type="ECO:0000259" key="1">
    <source>
        <dbReference type="Pfam" id="PF11823"/>
    </source>
</evidence>
<dbReference type="AlphaFoldDB" id="A0A3R9GCP6"/>
<accession>A0A3R9GCP6</accession>
<evidence type="ECO:0000313" key="3">
    <source>
        <dbReference type="Proteomes" id="UP000275331"/>
    </source>
</evidence>
<dbReference type="RefSeq" id="WP_125292689.1">
    <property type="nucleotide sequence ID" value="NZ_DAMAQE010000002.1"/>
</dbReference>
<feature type="domain" description="Putative Se/S carrier protein-like" evidence="1">
    <location>
        <begin position="3"/>
        <end position="51"/>
    </location>
</feature>
<protein>
    <submittedName>
        <fullName evidence="2">DUF3343 domain-containing protein</fullName>
    </submittedName>
</protein>
<dbReference type="InterPro" id="IPR021778">
    <property type="entry name" value="Se/S_carrier-like"/>
</dbReference>
<dbReference type="OrthoDB" id="5589216at2"/>
<dbReference type="Proteomes" id="UP000275331">
    <property type="component" value="Unassembled WGS sequence"/>
</dbReference>
<organism evidence="2 3">
    <name type="scientific">Atlantibacter subterraneus</name>
    <dbReference type="NCBI Taxonomy" id="255519"/>
    <lineage>
        <taxon>Bacteria</taxon>
        <taxon>Pseudomonadati</taxon>
        <taxon>Pseudomonadota</taxon>
        <taxon>Gammaproteobacteria</taxon>
        <taxon>Enterobacterales</taxon>
        <taxon>Enterobacteriaceae</taxon>
        <taxon>Atlantibacter</taxon>
    </lineage>
</organism>
<dbReference type="EMBL" id="RHXB01000003">
    <property type="protein sequence ID" value="RSE27950.1"/>
    <property type="molecule type" value="Genomic_DNA"/>
</dbReference>
<comment type="caution">
    <text evidence="2">The sequence shown here is derived from an EMBL/GenBank/DDBJ whole genome shotgun (WGS) entry which is preliminary data.</text>
</comment>